<keyword evidence="1" id="KW-0732">Signal</keyword>
<dbReference type="EMBL" id="QLII01000001">
    <property type="protein sequence ID" value="RAI77629.1"/>
    <property type="molecule type" value="Genomic_DNA"/>
</dbReference>
<feature type="chain" id="PRO_5016298087" description="Putative beta-lactamase-inhibitor-like PepSY-like domain-containing protein" evidence="1">
    <location>
        <begin position="19"/>
        <end position="278"/>
    </location>
</feature>
<name>A0A327NT51_9BACT</name>
<feature type="signal peptide" evidence="1">
    <location>
        <begin position="1"/>
        <end position="18"/>
    </location>
</feature>
<dbReference type="RefSeq" id="WP_111348476.1">
    <property type="nucleotide sequence ID" value="NZ_QLII01000001.1"/>
</dbReference>
<feature type="domain" description="Putative beta-lactamase-inhibitor-like PepSY-like" evidence="2">
    <location>
        <begin position="139"/>
        <end position="194"/>
    </location>
</feature>
<feature type="domain" description="Putative beta-lactamase-inhibitor-like PepSY-like" evidence="2">
    <location>
        <begin position="57"/>
        <end position="113"/>
    </location>
</feature>
<proteinExistence type="predicted"/>
<dbReference type="SUPFAM" id="SSF160574">
    <property type="entry name" value="BT0923-like"/>
    <property type="match status" value="2"/>
</dbReference>
<sequence>MKKILAFGLFSLITVSLWNCNSNNSAISPSTSASARLSTAQIDSVGCRGRGPGSLTSVAAADLPAAITSYITTNYAGATIKLAGKDAKGSYFVAIQLNGLNKALEFDSTGTFVQELEFKGERHDKGPGSGSKEKRDSLNAVNIAALPAAVTSYISKNYAGATIDFAGKATSTGYIVGITVGGVRKALQFNVDGSFNQELPTPTGKHGWGGDFTAVAVADLPAAITTYITTNYAGATINRAGKGGTNGEYVVSITTSDSKHVGLVFNADGTFKAALTKK</sequence>
<organism evidence="3 4">
    <name type="scientific">Spirosoma telluris</name>
    <dbReference type="NCBI Taxonomy" id="2183553"/>
    <lineage>
        <taxon>Bacteria</taxon>
        <taxon>Pseudomonadati</taxon>
        <taxon>Bacteroidota</taxon>
        <taxon>Cytophagia</taxon>
        <taxon>Cytophagales</taxon>
        <taxon>Cytophagaceae</taxon>
        <taxon>Spirosoma</taxon>
    </lineage>
</organism>
<accession>A0A327NT51</accession>
<feature type="domain" description="Putative beta-lactamase-inhibitor-like PepSY-like" evidence="2">
    <location>
        <begin position="213"/>
        <end position="271"/>
    </location>
</feature>
<reference evidence="3 4" key="1">
    <citation type="submission" date="2018-06" db="EMBL/GenBank/DDBJ databases">
        <title>Spirosoma sp. HMF3257 Genome sequencing and assembly.</title>
        <authorList>
            <person name="Kang H."/>
            <person name="Cha I."/>
            <person name="Kim H."/>
            <person name="Kang J."/>
            <person name="Joh K."/>
        </authorList>
    </citation>
    <scope>NUCLEOTIDE SEQUENCE [LARGE SCALE GENOMIC DNA]</scope>
    <source>
        <strain evidence="3 4">HMF3257</strain>
    </source>
</reference>
<evidence type="ECO:0000313" key="3">
    <source>
        <dbReference type="EMBL" id="RAI77629.1"/>
    </source>
</evidence>
<evidence type="ECO:0000259" key="2">
    <source>
        <dbReference type="Pfam" id="PF11396"/>
    </source>
</evidence>
<dbReference type="AlphaFoldDB" id="A0A327NT51"/>
<evidence type="ECO:0000256" key="1">
    <source>
        <dbReference type="SAM" id="SignalP"/>
    </source>
</evidence>
<gene>
    <name evidence="3" type="ORF">HMF3257_32120</name>
</gene>
<dbReference type="Proteomes" id="UP000249016">
    <property type="component" value="Unassembled WGS sequence"/>
</dbReference>
<comment type="caution">
    <text evidence="3">The sequence shown here is derived from an EMBL/GenBank/DDBJ whole genome shotgun (WGS) entry which is preliminary data.</text>
</comment>
<evidence type="ECO:0000313" key="4">
    <source>
        <dbReference type="Proteomes" id="UP000249016"/>
    </source>
</evidence>
<keyword evidence="4" id="KW-1185">Reference proteome</keyword>
<protein>
    <recommendedName>
        <fullName evidence="2">Putative beta-lactamase-inhibitor-like PepSY-like domain-containing protein</fullName>
    </recommendedName>
</protein>
<dbReference type="Pfam" id="PF11396">
    <property type="entry name" value="PepSY_like"/>
    <property type="match status" value="3"/>
</dbReference>
<dbReference type="InterPro" id="IPR021533">
    <property type="entry name" value="PepSY-like"/>
</dbReference>
<dbReference type="Gene3D" id="3.40.1420.30">
    <property type="match status" value="2"/>
</dbReference>
<dbReference type="OrthoDB" id="980012at2"/>